<name>A0A8J3GNQ0_9MICO</name>
<feature type="chain" id="PRO_5039262546" description="Peptidase C11" evidence="1">
    <location>
        <begin position="31"/>
        <end position="637"/>
    </location>
</feature>
<dbReference type="Proteomes" id="UP000617531">
    <property type="component" value="Unassembled WGS sequence"/>
</dbReference>
<organism evidence="2 3">
    <name type="scientific">Pseudolysinimonas yzui</name>
    <dbReference type="NCBI Taxonomy" id="2708254"/>
    <lineage>
        <taxon>Bacteria</taxon>
        <taxon>Bacillati</taxon>
        <taxon>Actinomycetota</taxon>
        <taxon>Actinomycetes</taxon>
        <taxon>Micrococcales</taxon>
        <taxon>Microbacteriaceae</taxon>
        <taxon>Pseudolysinimonas</taxon>
    </lineage>
</organism>
<sequence>MARSRLTQTRLSRVLSTLGAGVLAAAGLTACVGTPGGIQAPDSWTVLTYEIADTNLEPFMMDDVEEMGVVGSQPGFNLISLVDRAEGYTDTSVLGIPDWTGAKLLEIEKGGATELADYGPLNTGDPDVLAAFISESIKAYPAANYALIISDHGASWPGVGGDESHDYDSLTLAELDQAIGAGLEEAGVDKLALLGFDACLMATYEVASTMAPHADRLVASQELEPGHGWDYTSLEAAYRGATPDELGSAIIDGFGNQALASGTENEITLSLIDLENFAAVDTAVAEFAAALTERVADVAPSVGRTLAQTLGFGTNPDPRYDTHMKDLGILAGEISVDALDVADEADAVVRAVNDVVLDKVDGQATRGATGLSIYFPPNGEFYNADYAAVAESTGWADFLTTYYAEGGQIDSGDLPDFISNDAIVQFADGGLYVSGQFGAGAEANISEAFLYYGILNGDGTISYIGERPAQVSTDGSGVASAFYNLGYLSLDDGSATSLAYLAFSQDENAGTASVSVPLEYYEPGSGTPINALLELGLDASTGSILSETYYSYNPDTSTYGELAVQPGGVIVPLVQNYDPATGQSAWASPNGVELSAELANLQYFVDPLPSGTQLVVELWVVDFGGNNDYVSALVTVP</sequence>
<evidence type="ECO:0000256" key="1">
    <source>
        <dbReference type="SAM" id="SignalP"/>
    </source>
</evidence>
<gene>
    <name evidence="2" type="ORF">GCM10011600_06080</name>
</gene>
<evidence type="ECO:0000313" key="2">
    <source>
        <dbReference type="EMBL" id="GHF08071.1"/>
    </source>
</evidence>
<feature type="signal peptide" evidence="1">
    <location>
        <begin position="1"/>
        <end position="30"/>
    </location>
</feature>
<evidence type="ECO:0008006" key="4">
    <source>
        <dbReference type="Google" id="ProtNLM"/>
    </source>
</evidence>
<accession>A0A8J3GNQ0</accession>
<reference evidence="2" key="2">
    <citation type="submission" date="2020-09" db="EMBL/GenBank/DDBJ databases">
        <authorList>
            <person name="Sun Q."/>
            <person name="Zhou Y."/>
        </authorList>
    </citation>
    <scope>NUCLEOTIDE SEQUENCE</scope>
    <source>
        <strain evidence="2">CGMCC 1.16548</strain>
    </source>
</reference>
<dbReference type="AlphaFoldDB" id="A0A8J3GNQ0"/>
<keyword evidence="1" id="KW-0732">Signal</keyword>
<keyword evidence="3" id="KW-1185">Reference proteome</keyword>
<dbReference type="RefSeq" id="WP_191281879.1">
    <property type="nucleotide sequence ID" value="NZ_BNAI01000001.1"/>
</dbReference>
<evidence type="ECO:0000313" key="3">
    <source>
        <dbReference type="Proteomes" id="UP000617531"/>
    </source>
</evidence>
<dbReference type="Pfam" id="PF03415">
    <property type="entry name" value="Peptidase_C11"/>
    <property type="match status" value="1"/>
</dbReference>
<reference evidence="2" key="1">
    <citation type="journal article" date="2014" name="Int. J. Syst. Evol. Microbiol.">
        <title>Complete genome sequence of Corynebacterium casei LMG S-19264T (=DSM 44701T), isolated from a smear-ripened cheese.</title>
        <authorList>
            <consortium name="US DOE Joint Genome Institute (JGI-PGF)"/>
            <person name="Walter F."/>
            <person name="Albersmeier A."/>
            <person name="Kalinowski J."/>
            <person name="Ruckert C."/>
        </authorList>
    </citation>
    <scope>NUCLEOTIDE SEQUENCE</scope>
    <source>
        <strain evidence="2">CGMCC 1.16548</strain>
    </source>
</reference>
<comment type="caution">
    <text evidence="2">The sequence shown here is derived from an EMBL/GenBank/DDBJ whole genome shotgun (WGS) entry which is preliminary data.</text>
</comment>
<dbReference type="PANTHER" id="PTHR37835:SF1">
    <property type="entry name" value="ALPHA-CLOSTRIPAIN"/>
    <property type="match status" value="1"/>
</dbReference>
<dbReference type="InterPro" id="IPR005077">
    <property type="entry name" value="Peptidase_C11"/>
</dbReference>
<dbReference type="Gene3D" id="3.40.50.11970">
    <property type="match status" value="1"/>
</dbReference>
<proteinExistence type="predicted"/>
<dbReference type="EMBL" id="BNAI01000001">
    <property type="protein sequence ID" value="GHF08071.1"/>
    <property type="molecule type" value="Genomic_DNA"/>
</dbReference>
<protein>
    <recommendedName>
        <fullName evidence="4">Peptidase C11</fullName>
    </recommendedName>
</protein>
<dbReference type="PANTHER" id="PTHR37835">
    <property type="entry name" value="ALPHA-CLOSTRIPAIN"/>
    <property type="match status" value="1"/>
</dbReference>
<dbReference type="PROSITE" id="PS51257">
    <property type="entry name" value="PROKAR_LIPOPROTEIN"/>
    <property type="match status" value="1"/>
</dbReference>